<dbReference type="CDD" id="cd06261">
    <property type="entry name" value="TM_PBP2"/>
    <property type="match status" value="1"/>
</dbReference>
<feature type="domain" description="ABC transmembrane type-1" evidence="8">
    <location>
        <begin position="91"/>
        <end position="282"/>
    </location>
</feature>
<dbReference type="EMBL" id="JAAGWY010000001">
    <property type="protein sequence ID" value="NEN05238.1"/>
    <property type="molecule type" value="Genomic_DNA"/>
</dbReference>
<dbReference type="Gene3D" id="1.10.3720.10">
    <property type="entry name" value="MetI-like"/>
    <property type="match status" value="1"/>
</dbReference>
<keyword evidence="3" id="KW-1003">Cell membrane</keyword>
<keyword evidence="2 7" id="KW-0813">Transport</keyword>
<feature type="transmembrane region" description="Helical" evidence="7">
    <location>
        <begin position="159"/>
        <end position="182"/>
    </location>
</feature>
<dbReference type="PANTHER" id="PTHR43744">
    <property type="entry name" value="ABC TRANSPORTER PERMEASE PROTEIN MG189-RELATED-RELATED"/>
    <property type="match status" value="1"/>
</dbReference>
<feature type="transmembrane region" description="Helical" evidence="7">
    <location>
        <begin position="268"/>
        <end position="292"/>
    </location>
</feature>
<keyword evidence="5 7" id="KW-1133">Transmembrane helix</keyword>
<feature type="transmembrane region" description="Helical" evidence="7">
    <location>
        <begin position="95"/>
        <end position="116"/>
    </location>
</feature>
<keyword evidence="6 7" id="KW-0472">Membrane</keyword>
<dbReference type="RefSeq" id="WP_163288442.1">
    <property type="nucleotide sequence ID" value="NZ_JAAGWY010000001.1"/>
</dbReference>
<feature type="transmembrane region" description="Helical" evidence="7">
    <location>
        <begin position="30"/>
        <end position="52"/>
    </location>
</feature>
<evidence type="ECO:0000256" key="3">
    <source>
        <dbReference type="ARBA" id="ARBA00022475"/>
    </source>
</evidence>
<feature type="transmembrane region" description="Helical" evidence="7">
    <location>
        <begin position="203"/>
        <end position="228"/>
    </location>
</feature>
<evidence type="ECO:0000313" key="9">
    <source>
        <dbReference type="EMBL" id="NEN05238.1"/>
    </source>
</evidence>
<protein>
    <submittedName>
        <fullName evidence="9">Carbohydrate ABC transporter permease</fullName>
    </submittedName>
</protein>
<evidence type="ECO:0000313" key="10">
    <source>
        <dbReference type="Proteomes" id="UP000474967"/>
    </source>
</evidence>
<comment type="caution">
    <text evidence="9">The sequence shown here is derived from an EMBL/GenBank/DDBJ whole genome shotgun (WGS) entry which is preliminary data.</text>
</comment>
<accession>A0A6L9XW44</accession>
<dbReference type="Proteomes" id="UP000474967">
    <property type="component" value="Unassembled WGS sequence"/>
</dbReference>
<dbReference type="PROSITE" id="PS50928">
    <property type="entry name" value="ABC_TM1"/>
    <property type="match status" value="1"/>
</dbReference>
<evidence type="ECO:0000259" key="8">
    <source>
        <dbReference type="PROSITE" id="PS50928"/>
    </source>
</evidence>
<dbReference type="InterPro" id="IPR035906">
    <property type="entry name" value="MetI-like_sf"/>
</dbReference>
<name>A0A6L9XW44_9MICO</name>
<dbReference type="AlphaFoldDB" id="A0A6L9XW44"/>
<dbReference type="Pfam" id="PF00528">
    <property type="entry name" value="BPD_transp_1"/>
    <property type="match status" value="1"/>
</dbReference>
<reference evidence="9 10" key="1">
    <citation type="journal article" date="2014" name="J. Microbiol.">
        <title>Diaminobutyricibacter tongyongensis gen. nov., sp. nov. and Homoserinibacter gongjuensis gen. nov., sp. nov. belong to the family Microbacteriaceae.</title>
        <authorList>
            <person name="Kim S.J."/>
            <person name="Ahn J.H."/>
            <person name="Weon H.Y."/>
            <person name="Hamada M."/>
            <person name="Suzuki K."/>
            <person name="Kwon S.W."/>
        </authorList>
    </citation>
    <scope>NUCLEOTIDE SEQUENCE [LARGE SCALE GENOMIC DNA]</scope>
    <source>
        <strain evidence="9 10">NBRC 108724</strain>
    </source>
</reference>
<evidence type="ECO:0000256" key="4">
    <source>
        <dbReference type="ARBA" id="ARBA00022692"/>
    </source>
</evidence>
<comment type="subcellular location">
    <subcellularLocation>
        <location evidence="1 7">Cell membrane</location>
        <topology evidence="1 7">Multi-pass membrane protein</topology>
    </subcellularLocation>
</comment>
<keyword evidence="4 7" id="KW-0812">Transmembrane</keyword>
<dbReference type="SUPFAM" id="SSF161098">
    <property type="entry name" value="MetI-like"/>
    <property type="match status" value="1"/>
</dbReference>
<evidence type="ECO:0000256" key="2">
    <source>
        <dbReference type="ARBA" id="ARBA00022448"/>
    </source>
</evidence>
<dbReference type="GO" id="GO:0055085">
    <property type="term" value="P:transmembrane transport"/>
    <property type="evidence" value="ECO:0007669"/>
    <property type="project" value="InterPro"/>
</dbReference>
<evidence type="ECO:0000256" key="7">
    <source>
        <dbReference type="RuleBase" id="RU363032"/>
    </source>
</evidence>
<feature type="transmembrane region" description="Helical" evidence="7">
    <location>
        <begin position="128"/>
        <end position="147"/>
    </location>
</feature>
<organism evidence="9 10">
    <name type="scientific">Leifsonia tongyongensis</name>
    <dbReference type="NCBI Taxonomy" id="1268043"/>
    <lineage>
        <taxon>Bacteria</taxon>
        <taxon>Bacillati</taxon>
        <taxon>Actinomycetota</taxon>
        <taxon>Actinomycetes</taxon>
        <taxon>Micrococcales</taxon>
        <taxon>Microbacteriaceae</taxon>
        <taxon>Leifsonia</taxon>
    </lineage>
</organism>
<dbReference type="PANTHER" id="PTHR43744:SF12">
    <property type="entry name" value="ABC TRANSPORTER PERMEASE PROTEIN MG189-RELATED"/>
    <property type="match status" value="1"/>
</dbReference>
<gene>
    <name evidence="9" type="ORF">G3T36_05070</name>
</gene>
<keyword evidence="10" id="KW-1185">Reference proteome</keyword>
<evidence type="ECO:0000256" key="5">
    <source>
        <dbReference type="ARBA" id="ARBA00022989"/>
    </source>
</evidence>
<comment type="similarity">
    <text evidence="7">Belongs to the binding-protein-dependent transport system permease family.</text>
</comment>
<evidence type="ECO:0000256" key="6">
    <source>
        <dbReference type="ARBA" id="ARBA00023136"/>
    </source>
</evidence>
<dbReference type="GO" id="GO:0005886">
    <property type="term" value="C:plasma membrane"/>
    <property type="evidence" value="ECO:0007669"/>
    <property type="project" value="UniProtKB-SubCell"/>
</dbReference>
<dbReference type="InterPro" id="IPR000515">
    <property type="entry name" value="MetI-like"/>
</dbReference>
<sequence length="296" mass="32417">MAITQASEPSVRALPRQGVRSGRIRRRISTVTASALLVAFTLLTLLPIYIMVAVSLKTGADSQVNPFALPLHPQWQNYVDAFVNMNYPRSVMNTLIITGGTAVLTIFTASLAAWGIVRYTRKWTRTAYQIFVAGLTIPIFVVITPLYQIMQQLHLLDSYLGVILAYSALTLPFAVFFYAGFLRTVPPELEEAAAVDGCGIIRTYLRVVFPLLRPATATLSIFIVLQVWNDLILPLILLSSNDKQTVTLAVYATIGTHSFSTSELLPTLVLGVIPLFVVFLVLQKYVVAGIAVGSGK</sequence>
<evidence type="ECO:0000256" key="1">
    <source>
        <dbReference type="ARBA" id="ARBA00004651"/>
    </source>
</evidence>
<proteinExistence type="inferred from homology"/>